<dbReference type="RefSeq" id="WP_165903352.1">
    <property type="nucleotide sequence ID" value="NZ_SMAO01000002.1"/>
</dbReference>
<evidence type="ECO:0000313" key="2">
    <source>
        <dbReference type="Proteomes" id="UP000295717"/>
    </source>
</evidence>
<evidence type="ECO:0000313" key="1">
    <source>
        <dbReference type="EMBL" id="TCT22964.1"/>
    </source>
</evidence>
<reference evidence="1 2" key="1">
    <citation type="submission" date="2019-03" db="EMBL/GenBank/DDBJ databases">
        <title>Genomic Encyclopedia of Type Strains, Phase IV (KMG-IV): sequencing the most valuable type-strain genomes for metagenomic binning, comparative biology and taxonomic classification.</title>
        <authorList>
            <person name="Goeker M."/>
        </authorList>
    </citation>
    <scope>NUCLEOTIDE SEQUENCE [LARGE SCALE GENOMIC DNA]</scope>
    <source>
        <strain evidence="1 2">DSM 13587</strain>
    </source>
</reference>
<comment type="caution">
    <text evidence="1">The sequence shown here is derived from an EMBL/GenBank/DDBJ whole genome shotgun (WGS) entry which is preliminary data.</text>
</comment>
<keyword evidence="2" id="KW-1185">Reference proteome</keyword>
<protein>
    <submittedName>
        <fullName evidence="1">Uncharacterized protein</fullName>
    </submittedName>
</protein>
<dbReference type="EMBL" id="SMAO01000002">
    <property type="protein sequence ID" value="TCT22964.1"/>
    <property type="molecule type" value="Genomic_DNA"/>
</dbReference>
<dbReference type="AlphaFoldDB" id="A0A4R3N2K9"/>
<organism evidence="1 2">
    <name type="scientific">Thiobaca trueperi</name>
    <dbReference type="NCBI Taxonomy" id="127458"/>
    <lineage>
        <taxon>Bacteria</taxon>
        <taxon>Pseudomonadati</taxon>
        <taxon>Pseudomonadota</taxon>
        <taxon>Gammaproteobacteria</taxon>
        <taxon>Chromatiales</taxon>
        <taxon>Chromatiaceae</taxon>
        <taxon>Thiobaca</taxon>
    </lineage>
</organism>
<proteinExistence type="predicted"/>
<dbReference type="Proteomes" id="UP000295717">
    <property type="component" value="Unassembled WGS sequence"/>
</dbReference>
<gene>
    <name evidence="1" type="ORF">EDC35_102295</name>
</gene>
<accession>A0A4R3N2K9</accession>
<name>A0A4R3N2K9_9GAMM</name>
<sequence length="66" mass="7802">MQPIRQIYDDAPDMIPVPQELRHRRVELILWPLDDETVAARTAFIGYERTSVEKIVIPSREERNAR</sequence>